<dbReference type="GO" id="GO:0051117">
    <property type="term" value="F:ATPase binding"/>
    <property type="evidence" value="ECO:0007669"/>
    <property type="project" value="TreeGrafter"/>
</dbReference>
<dbReference type="Proteomes" id="UP000274271">
    <property type="component" value="Unassembled WGS sequence"/>
</dbReference>
<proteinExistence type="inferred from homology"/>
<gene>
    <name evidence="4" type="ORF">EHT87_14270</name>
</gene>
<feature type="region of interest" description="Disordered" evidence="3">
    <location>
        <begin position="317"/>
        <end position="342"/>
    </location>
</feature>
<dbReference type="PRINTS" id="PR00127">
    <property type="entry name" value="CLPPROTEASEP"/>
</dbReference>
<sequence length="426" mass="46168">MATVLTITAKGDIYPDNYYYYDGYGISLTSIQNQINAAGDIDEIVIMIDSYGGQMEEGWKIVDYLLSLGKPIKTVVVGCCYSMATCLFLCGTERLISPNSELMIHLPAFDPYDNYIGGNKFDLEGYVDDLVKAESKALKFYVERTNKEESVLAEMMAASSGEGTYMTADEAVTNGFATGIYQSVTQTSNKNRKPKPVFAMQKYGRPERKDRGPVAQQSSPAIPTNSKTIVMSKVTMLAAAIMSVLGIADGTAKIKNMDVALQDGSVIIIDTTGDAAAIGDKVTLKADGSVAPDGDYKTADGQTITVLAGVISNIVTTENGETTSTEPVNSGDKTPPAEETATAEEITNLRNEVTRLKGIENDYNDFKARTVPVLASMQKALGMKVSKEPETATNTVRGEKKSKGDRADMLSEREEIDWKKRRTEGK</sequence>
<feature type="region of interest" description="Disordered" evidence="3">
    <location>
        <begin position="385"/>
        <end position="426"/>
    </location>
</feature>
<dbReference type="Gene3D" id="3.90.226.10">
    <property type="entry name" value="2-enoyl-CoA Hydratase, Chain A, domain 1"/>
    <property type="match status" value="1"/>
</dbReference>
<dbReference type="OrthoDB" id="883430at2"/>
<accession>A0A3P1CJM9</accession>
<dbReference type="GO" id="GO:0009368">
    <property type="term" value="C:endopeptidase Clp complex"/>
    <property type="evidence" value="ECO:0007669"/>
    <property type="project" value="TreeGrafter"/>
</dbReference>
<name>A0A3P1CJM9_9BACT</name>
<dbReference type="InterPro" id="IPR029045">
    <property type="entry name" value="ClpP/crotonase-like_dom_sf"/>
</dbReference>
<dbReference type="EMBL" id="RQJP01000003">
    <property type="protein sequence ID" value="RRB13438.1"/>
    <property type="molecule type" value="Genomic_DNA"/>
</dbReference>
<keyword evidence="5" id="KW-1185">Reference proteome</keyword>
<dbReference type="InterPro" id="IPR001907">
    <property type="entry name" value="ClpP"/>
</dbReference>
<evidence type="ECO:0000313" key="5">
    <source>
        <dbReference type="Proteomes" id="UP000274271"/>
    </source>
</evidence>
<dbReference type="Pfam" id="PF00574">
    <property type="entry name" value="CLP_protease"/>
    <property type="match status" value="1"/>
</dbReference>
<dbReference type="RefSeq" id="WP_124907337.1">
    <property type="nucleotide sequence ID" value="NZ_RQJP01000003.1"/>
</dbReference>
<organism evidence="4 5">
    <name type="scientific">Larkinella knui</name>
    <dbReference type="NCBI Taxonomy" id="2025310"/>
    <lineage>
        <taxon>Bacteria</taxon>
        <taxon>Pseudomonadati</taxon>
        <taxon>Bacteroidota</taxon>
        <taxon>Cytophagia</taxon>
        <taxon>Cytophagales</taxon>
        <taxon>Spirosomataceae</taxon>
        <taxon>Larkinella</taxon>
    </lineage>
</organism>
<dbReference type="GO" id="GO:0006515">
    <property type="term" value="P:protein quality control for misfolded or incompletely synthesized proteins"/>
    <property type="evidence" value="ECO:0007669"/>
    <property type="project" value="TreeGrafter"/>
</dbReference>
<evidence type="ECO:0000256" key="1">
    <source>
        <dbReference type="ARBA" id="ARBA00007039"/>
    </source>
</evidence>
<dbReference type="GO" id="GO:0004252">
    <property type="term" value="F:serine-type endopeptidase activity"/>
    <property type="evidence" value="ECO:0007669"/>
    <property type="project" value="InterPro"/>
</dbReference>
<feature type="compositionally biased region" description="Polar residues" evidence="3">
    <location>
        <begin position="317"/>
        <end position="332"/>
    </location>
</feature>
<dbReference type="AlphaFoldDB" id="A0A3P1CJM9"/>
<reference evidence="4 5" key="1">
    <citation type="submission" date="2018-11" db="EMBL/GenBank/DDBJ databases">
        <authorList>
            <person name="Zhou Z."/>
            <person name="Wang G."/>
        </authorList>
    </citation>
    <scope>NUCLEOTIDE SEQUENCE [LARGE SCALE GENOMIC DNA]</scope>
    <source>
        <strain evidence="4 5">KCTC42998</strain>
    </source>
</reference>
<evidence type="ECO:0000256" key="2">
    <source>
        <dbReference type="RuleBase" id="RU003567"/>
    </source>
</evidence>
<comment type="caution">
    <text evidence="4">The sequence shown here is derived from an EMBL/GenBank/DDBJ whole genome shotgun (WGS) entry which is preliminary data.</text>
</comment>
<dbReference type="PANTHER" id="PTHR10381:SF11">
    <property type="entry name" value="ATP-DEPENDENT CLP PROTEASE PROTEOLYTIC SUBUNIT, MITOCHONDRIAL"/>
    <property type="match status" value="1"/>
</dbReference>
<dbReference type="PANTHER" id="PTHR10381">
    <property type="entry name" value="ATP-DEPENDENT CLP PROTEASE PROTEOLYTIC SUBUNIT"/>
    <property type="match status" value="1"/>
</dbReference>
<keyword evidence="4" id="KW-0378">Hydrolase</keyword>
<comment type="similarity">
    <text evidence="1 2">Belongs to the peptidase S14 family.</text>
</comment>
<evidence type="ECO:0000256" key="3">
    <source>
        <dbReference type="SAM" id="MobiDB-lite"/>
    </source>
</evidence>
<dbReference type="InterPro" id="IPR023562">
    <property type="entry name" value="ClpP/TepA"/>
</dbReference>
<dbReference type="SUPFAM" id="SSF52096">
    <property type="entry name" value="ClpP/crotonase"/>
    <property type="match status" value="1"/>
</dbReference>
<evidence type="ECO:0000313" key="4">
    <source>
        <dbReference type="EMBL" id="RRB13438.1"/>
    </source>
</evidence>
<dbReference type="CDD" id="cd07016">
    <property type="entry name" value="S14_ClpP_1"/>
    <property type="match status" value="1"/>
</dbReference>
<keyword evidence="4" id="KW-0645">Protease</keyword>
<dbReference type="GO" id="GO:0004176">
    <property type="term" value="F:ATP-dependent peptidase activity"/>
    <property type="evidence" value="ECO:0007669"/>
    <property type="project" value="InterPro"/>
</dbReference>
<protein>
    <recommendedName>
        <fullName evidence="2">ATP-dependent Clp protease proteolytic subunit</fullName>
    </recommendedName>
</protein>
<feature type="compositionally biased region" description="Basic and acidic residues" evidence="3">
    <location>
        <begin position="397"/>
        <end position="426"/>
    </location>
</feature>